<dbReference type="CDD" id="cd04606">
    <property type="entry name" value="CBS_pair_Mg_transporter"/>
    <property type="match status" value="1"/>
</dbReference>
<evidence type="ECO:0000256" key="5">
    <source>
        <dbReference type="ARBA" id="ARBA00022842"/>
    </source>
</evidence>
<dbReference type="InterPro" id="IPR006668">
    <property type="entry name" value="Mg_transptr_MgtE_intracell_dom"/>
</dbReference>
<keyword evidence="4 8" id="KW-0812">Transmembrane</keyword>
<dbReference type="InterPro" id="IPR046342">
    <property type="entry name" value="CBS_dom_sf"/>
</dbReference>
<feature type="domain" description="CBS" evidence="9">
    <location>
        <begin position="116"/>
        <end position="179"/>
    </location>
</feature>
<proteinExistence type="inferred from homology"/>
<evidence type="ECO:0000259" key="9">
    <source>
        <dbReference type="PROSITE" id="PS51371"/>
    </source>
</evidence>
<dbReference type="Pfam" id="PF00571">
    <property type="entry name" value="CBS"/>
    <property type="match status" value="2"/>
</dbReference>
<dbReference type="PANTHER" id="PTHR43773">
    <property type="entry name" value="MAGNESIUM TRANSPORTER MGTE"/>
    <property type="match status" value="1"/>
</dbReference>
<feature type="transmembrane region" description="Helical" evidence="8">
    <location>
        <begin position="339"/>
        <end position="359"/>
    </location>
</feature>
<evidence type="ECO:0000256" key="6">
    <source>
        <dbReference type="ARBA" id="ARBA00022989"/>
    </source>
</evidence>
<evidence type="ECO:0000256" key="4">
    <source>
        <dbReference type="ARBA" id="ARBA00022692"/>
    </source>
</evidence>
<gene>
    <name evidence="10" type="ORF">FLSS-1_0020</name>
</gene>
<dbReference type="InterPro" id="IPR036739">
    <property type="entry name" value="SLC41_membr_dom_sf"/>
</dbReference>
<feature type="transmembrane region" description="Helical" evidence="8">
    <location>
        <begin position="264"/>
        <end position="284"/>
    </location>
</feature>
<evidence type="ECO:0000256" key="1">
    <source>
        <dbReference type="ARBA" id="ARBA00004141"/>
    </source>
</evidence>
<evidence type="ECO:0000256" key="3">
    <source>
        <dbReference type="ARBA" id="ARBA00022448"/>
    </source>
</evidence>
<feature type="transmembrane region" description="Helical" evidence="8">
    <location>
        <begin position="366"/>
        <end position="391"/>
    </location>
</feature>
<accession>M1Q0R8</accession>
<evidence type="ECO:0000313" key="10">
    <source>
        <dbReference type="EMBL" id="AGF92832.1"/>
    </source>
</evidence>
<dbReference type="GO" id="GO:0015095">
    <property type="term" value="F:magnesium ion transmembrane transporter activity"/>
    <property type="evidence" value="ECO:0007669"/>
    <property type="project" value="InterPro"/>
</dbReference>
<dbReference type="PROSITE" id="PS51371">
    <property type="entry name" value="CBS"/>
    <property type="match status" value="2"/>
</dbReference>
<dbReference type="SUPFAM" id="SSF54631">
    <property type="entry name" value="CBS-domain pair"/>
    <property type="match status" value="1"/>
</dbReference>
<dbReference type="InterPro" id="IPR006669">
    <property type="entry name" value="MgtE_transporter"/>
</dbReference>
<evidence type="ECO:0000256" key="7">
    <source>
        <dbReference type="ARBA" id="ARBA00023136"/>
    </source>
</evidence>
<dbReference type="SMART" id="SM00924">
    <property type="entry name" value="MgtE_N"/>
    <property type="match status" value="1"/>
</dbReference>
<dbReference type="PANTHER" id="PTHR43773:SF1">
    <property type="entry name" value="MAGNESIUM TRANSPORTER MGTE"/>
    <property type="match status" value="1"/>
</dbReference>
<dbReference type="InterPro" id="IPR006667">
    <property type="entry name" value="SLC41_membr_dom"/>
</dbReference>
<dbReference type="Pfam" id="PF03448">
    <property type="entry name" value="MgtE_N"/>
    <property type="match status" value="1"/>
</dbReference>
<dbReference type="InterPro" id="IPR000644">
    <property type="entry name" value="CBS_dom"/>
</dbReference>
<keyword evidence="5" id="KW-0460">Magnesium</keyword>
<evidence type="ECO:0000256" key="8">
    <source>
        <dbReference type="SAM" id="Phobius"/>
    </source>
</evidence>
<dbReference type="Pfam" id="PF01769">
    <property type="entry name" value="MgtE"/>
    <property type="match status" value="1"/>
</dbReference>
<reference evidence="10" key="1">
    <citation type="journal article" date="2013" name="Syst. Appl. Microbiol.">
        <title>New insights into the archaeal diversity of a hypersaline microbial mat obtained by a metagenomic approach.</title>
        <authorList>
            <person name="Lopez-Lopez A."/>
            <person name="Richter M."/>
            <person name="Pena A."/>
            <person name="Tamames J."/>
            <person name="Rossello-Mora R."/>
        </authorList>
    </citation>
    <scope>NUCLEOTIDE SEQUENCE</scope>
</reference>
<dbReference type="SMART" id="SM00116">
    <property type="entry name" value="CBS"/>
    <property type="match status" value="2"/>
</dbReference>
<sequence length="427" mass="46876">MAEKKLSELHPADGARLLESLDEGEAVKRIEAAEEEAAAKALEEMEPWESSRLLRNLSASKRADLIGLMGPDDAVDILQEFGEEVRGEILRLLEDRKRKTLSSLLEYPEDTAGGVMTPRAVALSPDMNIGEAIEELRRQREKLEDLNYAYIVDDEERLIGVLPLRNMAFREPGLTLGEIMDEDVKTVSSDLDQEELARLFEQYEFISLPVTDEDGKLLGVVTVDDVIDVLRREDTEDMFSMVGITEAREESINTPWQISLKHRLPWLFVNLGTAFLAALVVGLFQETIGQYAVLAVFMPVVAGQGGNSGSQTVAILIRALALGDLREKSNFSALLKESWLGLLHGLAIGLTVGLIVFLWKGELMMASIVTAAMICSMVAAGVAGVCIPLGLRNLGLDPALSATIWTTTVTDVFGFLFLLGLATWLLM</sequence>
<dbReference type="InterPro" id="IPR038076">
    <property type="entry name" value="MgtE_N_sf"/>
</dbReference>
<dbReference type="Gene3D" id="3.10.580.10">
    <property type="entry name" value="CBS-domain"/>
    <property type="match status" value="1"/>
</dbReference>
<evidence type="ECO:0000256" key="2">
    <source>
        <dbReference type="ARBA" id="ARBA00009749"/>
    </source>
</evidence>
<dbReference type="AlphaFoldDB" id="M1Q0R8"/>
<comment type="similarity">
    <text evidence="2">Belongs to the SLC41A transporter family.</text>
</comment>
<keyword evidence="6 8" id="KW-1133">Transmembrane helix</keyword>
<dbReference type="SUPFAM" id="SSF158791">
    <property type="entry name" value="MgtE N-terminal domain-like"/>
    <property type="match status" value="1"/>
</dbReference>
<dbReference type="SUPFAM" id="SSF161093">
    <property type="entry name" value="MgtE membrane domain-like"/>
    <property type="match status" value="1"/>
</dbReference>
<feature type="domain" description="CBS" evidence="9">
    <location>
        <begin position="180"/>
        <end position="236"/>
    </location>
</feature>
<name>M1Q0R8_9ZZZZ</name>
<dbReference type="NCBIfam" id="TIGR00400">
    <property type="entry name" value="mgtE"/>
    <property type="match status" value="1"/>
</dbReference>
<keyword evidence="7 8" id="KW-0472">Membrane</keyword>
<feature type="transmembrane region" description="Helical" evidence="8">
    <location>
        <begin position="403"/>
        <end position="426"/>
    </location>
</feature>
<dbReference type="Gene3D" id="1.25.60.10">
    <property type="entry name" value="MgtE N-terminal domain-like"/>
    <property type="match status" value="1"/>
</dbReference>
<dbReference type="EMBL" id="JX684073">
    <property type="protein sequence ID" value="AGF92832.1"/>
    <property type="molecule type" value="Genomic_DNA"/>
</dbReference>
<protein>
    <submittedName>
        <fullName evidence="10">Magnesium transporter</fullName>
    </submittedName>
</protein>
<dbReference type="GO" id="GO:0016020">
    <property type="term" value="C:membrane"/>
    <property type="evidence" value="ECO:0007669"/>
    <property type="project" value="UniProtKB-SubCell"/>
</dbReference>
<keyword evidence="3" id="KW-0813">Transport</keyword>
<organism evidence="10">
    <name type="scientific">uncultured organism</name>
    <dbReference type="NCBI Taxonomy" id="155900"/>
    <lineage>
        <taxon>unclassified sequences</taxon>
        <taxon>environmental samples</taxon>
    </lineage>
</organism>
<comment type="subcellular location">
    <subcellularLocation>
        <location evidence="1">Membrane</location>
        <topology evidence="1">Multi-pass membrane protein</topology>
    </subcellularLocation>
</comment>
<dbReference type="Gene3D" id="1.10.357.20">
    <property type="entry name" value="SLC41 divalent cation transporters, integral membrane domain"/>
    <property type="match status" value="1"/>
</dbReference>